<accession>A0A6J6QAG2</accession>
<gene>
    <name evidence="1" type="ORF">UFOPK2598_00823</name>
</gene>
<dbReference type="AlphaFoldDB" id="A0A6J6QAG2"/>
<sequence>MEFYAQRTMVSGVVNKNQQTQRIGGTVSARLGEWVEAGGNVLGSAAGARSNTASTLDLRNAERTIYMRVDEIE</sequence>
<evidence type="ECO:0000313" key="1">
    <source>
        <dbReference type="EMBL" id="CAB4705788.1"/>
    </source>
</evidence>
<organism evidence="1">
    <name type="scientific">freshwater metagenome</name>
    <dbReference type="NCBI Taxonomy" id="449393"/>
    <lineage>
        <taxon>unclassified sequences</taxon>
        <taxon>metagenomes</taxon>
        <taxon>ecological metagenomes</taxon>
    </lineage>
</organism>
<proteinExistence type="predicted"/>
<dbReference type="EMBL" id="CAEZXV010000082">
    <property type="protein sequence ID" value="CAB4705788.1"/>
    <property type="molecule type" value="Genomic_DNA"/>
</dbReference>
<name>A0A6J6QAG2_9ZZZZ</name>
<protein>
    <submittedName>
        <fullName evidence="1">Unannotated protein</fullName>
    </submittedName>
</protein>
<reference evidence="1" key="1">
    <citation type="submission" date="2020-05" db="EMBL/GenBank/DDBJ databases">
        <authorList>
            <person name="Chiriac C."/>
            <person name="Salcher M."/>
            <person name="Ghai R."/>
            <person name="Kavagutti S V."/>
        </authorList>
    </citation>
    <scope>NUCLEOTIDE SEQUENCE</scope>
</reference>